<dbReference type="InterPro" id="IPR052398">
    <property type="entry name" value="Ubiquitin_hydrolase_53/54"/>
</dbReference>
<keyword evidence="1" id="KW-0833">Ubl conjugation pathway</keyword>
<dbReference type="Pfam" id="PF04781">
    <property type="entry name" value="DUF627"/>
    <property type="match status" value="1"/>
</dbReference>
<evidence type="ECO:0000256" key="3">
    <source>
        <dbReference type="SAM" id="MobiDB-lite"/>
    </source>
</evidence>
<keyword evidence="2" id="KW-0378">Hydrolase</keyword>
<feature type="domain" description="C2H2-type" evidence="4">
    <location>
        <begin position="344"/>
        <end position="365"/>
    </location>
</feature>
<dbReference type="InterPro" id="IPR038765">
    <property type="entry name" value="Papain-like_cys_pep_sf"/>
</dbReference>
<evidence type="ECO:0000259" key="4">
    <source>
        <dbReference type="PROSITE" id="PS00028"/>
    </source>
</evidence>
<dbReference type="InterPro" id="IPR001394">
    <property type="entry name" value="Peptidase_C19_UCH"/>
</dbReference>
<protein>
    <recommendedName>
        <fullName evidence="4">C2H2-type domain-containing protein</fullName>
    </recommendedName>
</protein>
<dbReference type="Pfam" id="PF00443">
    <property type="entry name" value="UCH"/>
    <property type="match status" value="1"/>
</dbReference>
<dbReference type="SUPFAM" id="SSF54001">
    <property type="entry name" value="Cysteine proteinases"/>
    <property type="match status" value="1"/>
</dbReference>
<dbReference type="GO" id="GO:0016579">
    <property type="term" value="P:protein deubiquitination"/>
    <property type="evidence" value="ECO:0007669"/>
    <property type="project" value="InterPro"/>
</dbReference>
<dbReference type="PANTHER" id="PTHR22975:SF9">
    <property type="entry name" value="ECHINUS SPLICE FORM 3"/>
    <property type="match status" value="1"/>
</dbReference>
<proteinExistence type="predicted"/>
<sequence>MGYKKRNPGSRNKPTSVSTSVAAATVTAASAEVVAKDGNVSVNDEKKLISCIKVEYEKALNEIAKGNRAKAFKSLKELSLRYESVGLVHRVLSAVFSFAGGLVKDPNEKQMHAKNAIESAKRAVLLAPNSIEFAHFYVTLLFESTNDAEVGYGEIVDECERALAIQNPIDPAKESWEGGSDDNLTTPGKRIGDVQQKLRFLARRAKLASISNGTNSPNNGTGHKFQLLQNPVEVSLAHTRGPNEIKKATKTPEERRKEIEASVAAARLLQEKSDLLPSVNGKDRDLHSSLGTHAVTTRCKHSYLQKTASLSDRMNHVRSFWDSMALEKKQSLLQDKRTWRFWVCCCCSEKFTDGHSLVQHVVGEHTSSFSPNMQSVLPAEIEVNKPCVTSKMLQQSERKGKVTLSSDSSYLLLDEHSIGGDTTCEDGPLPDSNALLSWIFAGPSIREQLNSWTHLKKQNTHNGLELLQKREEKYNLLQHLCKEKHKFLSSKEGLLAVESLCVEELKKREHNTSNASQSFEAVLSKRQQELTERKSDAILIGSKFELEAISAVLREAQALKDAPFGCEGTSADVTRHLSDNGEKDKWRMCDVLHQADNCIIEAINTLKFQLSAEIFKIHMTLNKIALDMQNLELKIAPLSSYNFREIILPLIQSFMRAHLEELVAKDAKEKSDAAREALLAELVLEPKKGIQKGGDSKHNQEKMKDKKKKRDHRKAKSLKVITYNYWVYLYLGMNGGSEQHLHAIPTEEIHFSIKSESHPDSEIVGGVSGDDLTQQEKEYRHKIELEAEERKLEEILEYQRKIENEGKQKHLAVNAEAPDSCSVPSEGLRGRQCKRHNSYTSVVKGRSRSLDSGNDIREPGVLQNDSFVKEHASLGDWRTRHVLNNTFQARQISPIAGPRMLPPEMSSESDACRVSQSETIFGSINGTEFLGTWSKNEAGKYKCLWPQLTSSESDPFSVSQDEIIFNSKNATEVFGTGLKNKAGEYNCFLNVIIQSLWHLKGIREEFLGKKISSHLHVGDPCVVCALYDIFMALSRASTDMKAEAVAPTSLRVALSNLYPNSNFFQQVNHSLQLYLMPFYQDHLLLFQVDIEYEDKNGDESWDSESNACVAHSLFGMNIFEKMHCHSCGLESKHLKYTSFFHNINASALRTAKSLGADSSFGELLYNVQMNQQLACDPESGGCGKLNYIHQFLSTPPHVFTAVLGWQNTHECANDISATLAALTTELDFAVLYRGLLPGNNHRLVSMACYYDNIMAALHTVVSKTDGHCMMTKLSRYCSVIGGWDDVILMCERAHLQPHILLFEAVDEEPLLYGANYAEYLAKAALGKVFDLFTTSHHKNL</sequence>
<feature type="region of interest" description="Disordered" evidence="3">
    <location>
        <begin position="689"/>
        <end position="715"/>
    </location>
</feature>
<dbReference type="Gramene" id="RZC78983">
    <property type="protein sequence ID" value="RZC78983"/>
    <property type="gene ID" value="C5167_003180"/>
</dbReference>
<accession>A0A4Y7L0B0</accession>
<name>A0A4Y7L0B0_PAPSO</name>
<dbReference type="EMBL" id="CM010723">
    <property type="protein sequence ID" value="RZC78983.1"/>
    <property type="molecule type" value="Genomic_DNA"/>
</dbReference>
<dbReference type="PANTHER" id="PTHR22975">
    <property type="entry name" value="UBIQUITIN SPECIFIC PROTEINASE"/>
    <property type="match status" value="1"/>
</dbReference>
<evidence type="ECO:0000256" key="1">
    <source>
        <dbReference type="ARBA" id="ARBA00022786"/>
    </source>
</evidence>
<evidence type="ECO:0000256" key="2">
    <source>
        <dbReference type="ARBA" id="ARBA00022801"/>
    </source>
</evidence>
<dbReference type="InterPro" id="IPR006865">
    <property type="entry name" value="DUF629"/>
</dbReference>
<dbReference type="Proteomes" id="UP000316621">
    <property type="component" value="Chromosome 9"/>
</dbReference>
<reference evidence="5 6" key="1">
    <citation type="journal article" date="2018" name="Science">
        <title>The opium poppy genome and morphinan production.</title>
        <authorList>
            <person name="Guo L."/>
            <person name="Winzer T."/>
            <person name="Yang X."/>
            <person name="Li Y."/>
            <person name="Ning Z."/>
            <person name="He Z."/>
            <person name="Teodor R."/>
            <person name="Lu Y."/>
            <person name="Bowser T.A."/>
            <person name="Graham I.A."/>
            <person name="Ye K."/>
        </authorList>
    </citation>
    <scope>NUCLEOTIDE SEQUENCE [LARGE SCALE GENOMIC DNA]</scope>
    <source>
        <strain evidence="6">cv. HN1</strain>
        <tissue evidence="5">Leaves</tissue>
    </source>
</reference>
<evidence type="ECO:0000313" key="5">
    <source>
        <dbReference type="EMBL" id="RZC78983.1"/>
    </source>
</evidence>
<dbReference type="InterPro" id="IPR006866">
    <property type="entry name" value="DUF627_N"/>
</dbReference>
<dbReference type="Pfam" id="PF04780">
    <property type="entry name" value="DUF629"/>
    <property type="match status" value="2"/>
</dbReference>
<evidence type="ECO:0000313" key="6">
    <source>
        <dbReference type="Proteomes" id="UP000316621"/>
    </source>
</evidence>
<feature type="compositionally biased region" description="Basic residues" evidence="3">
    <location>
        <begin position="705"/>
        <end position="715"/>
    </location>
</feature>
<dbReference type="InterPro" id="IPR013087">
    <property type="entry name" value="Znf_C2H2_type"/>
</dbReference>
<gene>
    <name evidence="5" type="ORF">C5167_003180</name>
</gene>
<dbReference type="Gene3D" id="3.90.70.10">
    <property type="entry name" value="Cysteine proteinases"/>
    <property type="match status" value="1"/>
</dbReference>
<organism evidence="5 6">
    <name type="scientific">Papaver somniferum</name>
    <name type="common">Opium poppy</name>
    <dbReference type="NCBI Taxonomy" id="3469"/>
    <lineage>
        <taxon>Eukaryota</taxon>
        <taxon>Viridiplantae</taxon>
        <taxon>Streptophyta</taxon>
        <taxon>Embryophyta</taxon>
        <taxon>Tracheophyta</taxon>
        <taxon>Spermatophyta</taxon>
        <taxon>Magnoliopsida</taxon>
        <taxon>Ranunculales</taxon>
        <taxon>Papaveraceae</taxon>
        <taxon>Papaveroideae</taxon>
        <taxon>Papaver</taxon>
    </lineage>
</organism>
<dbReference type="GO" id="GO:0004843">
    <property type="term" value="F:cysteine-type deubiquitinase activity"/>
    <property type="evidence" value="ECO:0007669"/>
    <property type="project" value="InterPro"/>
</dbReference>
<dbReference type="PROSITE" id="PS00028">
    <property type="entry name" value="ZINC_FINGER_C2H2_1"/>
    <property type="match status" value="1"/>
</dbReference>
<feature type="compositionally biased region" description="Basic and acidic residues" evidence="3">
    <location>
        <begin position="689"/>
        <end position="704"/>
    </location>
</feature>
<keyword evidence="6" id="KW-1185">Reference proteome</keyword>
<dbReference type="STRING" id="3469.A0A4Y7L0B0"/>